<dbReference type="Gene3D" id="2.130.10.10">
    <property type="entry name" value="YVTN repeat-like/Quinoprotein amine dehydrogenase"/>
    <property type="match status" value="1"/>
</dbReference>
<comment type="caution">
    <text evidence="7">The sequence shown here is derived from an EMBL/GenBank/DDBJ whole genome shotgun (WGS) entry which is preliminary data.</text>
</comment>
<organism evidence="7 8">
    <name type="scientific">Wickerhamomyces ciferrii (strain ATCC 14091 / BCRC 22168 / CBS 111 / JCM 3599 / NBRC 0793 / NRRL Y-1031 F-60-10)</name>
    <name type="common">Yeast</name>
    <name type="synonym">Pichia ciferrii</name>
    <dbReference type="NCBI Taxonomy" id="1206466"/>
    <lineage>
        <taxon>Eukaryota</taxon>
        <taxon>Fungi</taxon>
        <taxon>Dikarya</taxon>
        <taxon>Ascomycota</taxon>
        <taxon>Saccharomycotina</taxon>
        <taxon>Saccharomycetes</taxon>
        <taxon>Phaffomycetales</taxon>
        <taxon>Wickerhamomycetaceae</taxon>
        <taxon>Wickerhamomyces</taxon>
    </lineage>
</organism>
<dbReference type="AlphaFoldDB" id="K0KJ76"/>
<dbReference type="InterPro" id="IPR015943">
    <property type="entry name" value="WD40/YVTN_repeat-like_dom_sf"/>
</dbReference>
<dbReference type="HOGENOM" id="CLU_045414_0_0_1"/>
<accession>K0KJ76</accession>
<evidence type="ECO:0000256" key="2">
    <source>
        <dbReference type="ARBA" id="ARBA00022737"/>
    </source>
</evidence>
<dbReference type="SMART" id="SM00320">
    <property type="entry name" value="WD40"/>
    <property type="match status" value="4"/>
</dbReference>
<dbReference type="GO" id="GO:0006325">
    <property type="term" value="P:chromatin organization"/>
    <property type="evidence" value="ECO:0007669"/>
    <property type="project" value="UniProtKB-KW"/>
</dbReference>
<dbReference type="eggNOG" id="ENOG502QU4T">
    <property type="taxonomic scope" value="Eukaryota"/>
</dbReference>
<evidence type="ECO:0000256" key="3">
    <source>
        <dbReference type="ARBA" id="ARBA00022853"/>
    </source>
</evidence>
<name>K0KJ76_WICCF</name>
<evidence type="ECO:0000313" key="8">
    <source>
        <dbReference type="Proteomes" id="UP000009328"/>
    </source>
</evidence>
<protein>
    <recommendedName>
        <fullName evidence="6">ASTRA-associated protein 1</fullName>
    </recommendedName>
</protein>
<dbReference type="FunCoup" id="K0KJ76">
    <property type="interactions" value="56"/>
</dbReference>
<comment type="function">
    <text evidence="4">Component of the ASTRA complex involved in chromatin remodeling.</text>
</comment>
<dbReference type="InterPro" id="IPR001680">
    <property type="entry name" value="WD40_rpt"/>
</dbReference>
<dbReference type="PANTHER" id="PTHR19854:SF1">
    <property type="entry name" value="GUANINE NUCLEOTIDE-BINDING PROTEIN SUBUNIT BETA-LIKE PROTEIN 1"/>
    <property type="match status" value="1"/>
</dbReference>
<comment type="similarity">
    <text evidence="5">Belongs to the WD repeat ASA1 family.</text>
</comment>
<keyword evidence="1" id="KW-0853">WD repeat</keyword>
<evidence type="ECO:0000256" key="4">
    <source>
        <dbReference type="ARBA" id="ARBA00037338"/>
    </source>
</evidence>
<reference evidence="7 8" key="1">
    <citation type="journal article" date="2012" name="Eukaryot. Cell">
        <title>Draft genome sequence of Wickerhamomyces ciferrii NRRL Y-1031 F-60-10.</title>
        <authorList>
            <person name="Schneider J."/>
            <person name="Andrea H."/>
            <person name="Blom J."/>
            <person name="Jaenicke S."/>
            <person name="Ruckert C."/>
            <person name="Schorsch C."/>
            <person name="Szczepanowski R."/>
            <person name="Farwick M."/>
            <person name="Goesmann A."/>
            <person name="Puhler A."/>
            <person name="Schaffer S."/>
            <person name="Tauch A."/>
            <person name="Kohler T."/>
            <person name="Brinkrolf K."/>
        </authorList>
    </citation>
    <scope>NUCLEOTIDE SEQUENCE [LARGE SCALE GENOMIC DNA]</scope>
    <source>
        <strain evidence="8">ATCC 14091 / BCRC 22168 / CBS 111 / JCM 3599 / NBRC 0793 / NRRL Y-1031 F-60-10</strain>
    </source>
</reference>
<keyword evidence="8" id="KW-1185">Reference proteome</keyword>
<evidence type="ECO:0000256" key="1">
    <source>
        <dbReference type="ARBA" id="ARBA00022574"/>
    </source>
</evidence>
<evidence type="ECO:0000256" key="5">
    <source>
        <dbReference type="ARBA" id="ARBA00037931"/>
    </source>
</evidence>
<dbReference type="SUPFAM" id="SSF50978">
    <property type="entry name" value="WD40 repeat-like"/>
    <property type="match status" value="1"/>
</dbReference>
<evidence type="ECO:0000313" key="7">
    <source>
        <dbReference type="EMBL" id="CCH42187.1"/>
    </source>
</evidence>
<dbReference type="InterPro" id="IPR036322">
    <property type="entry name" value="WD40_repeat_dom_sf"/>
</dbReference>
<keyword evidence="2" id="KW-0677">Repeat</keyword>
<proteinExistence type="inferred from homology"/>
<gene>
    <name evidence="7" type="ORF">BN7_1731</name>
</gene>
<dbReference type="EMBL" id="CAIF01000039">
    <property type="protein sequence ID" value="CCH42187.1"/>
    <property type="molecule type" value="Genomic_DNA"/>
</dbReference>
<dbReference type="STRING" id="1206466.K0KJ76"/>
<sequence length="430" mass="48793">MSLLAQDSKFPVHTLRGHTSSITASEFVRVPISTRAKTITLKEQHNKTTLKPFLLSADDSGKLILWDLTILRPLKTVQGHNTQVLTIRQLGIKDNEIDSRYFGLVLTHGRDHTIKFWKIFDESGVISFDLVYELPVNALNFSNVDIIDDIIVTPNTQNSNTFDIYDISFLSHEKVDDSRLKRLFEAVDVYKTAVERDYSKFEEFNIKRDEMDDDVNRTDKFGIIMKLLFITKELLFIGYESGHVAQIRLNRDSKTFEIINIEHQHYPNPVLSLTFDKIHNVVLSTSIGSNIVIHSLEKKDAVDVKLSKFGKISGVAVVHDKYIISSWNGYIRFYKLGSDHTSLEYLANFKKPKGLLAGDLNIIGNINNDAEAIGEKSTTIKPTSLEVYQEVEVVDPLIKKGIHRRDLKVIETSCLAVGYGDGTITLYNDL</sequence>
<dbReference type="PANTHER" id="PTHR19854">
    <property type="entry name" value="TRANSDUCIN BETA-LIKE 3"/>
    <property type="match status" value="1"/>
</dbReference>
<evidence type="ECO:0000256" key="6">
    <source>
        <dbReference type="ARBA" id="ARBA00040563"/>
    </source>
</evidence>
<keyword evidence="3" id="KW-0156">Chromatin regulator</keyword>
<dbReference type="Proteomes" id="UP000009328">
    <property type="component" value="Unassembled WGS sequence"/>
</dbReference>
<dbReference type="InParanoid" id="K0KJ76"/>